<evidence type="ECO:0000313" key="2">
    <source>
        <dbReference type="Proteomes" id="UP000314294"/>
    </source>
</evidence>
<proteinExistence type="predicted"/>
<protein>
    <submittedName>
        <fullName evidence="1">Uncharacterized protein</fullName>
    </submittedName>
</protein>
<accession>A0A4Z2EKB3</accession>
<name>A0A4Z2EKB3_9TELE</name>
<dbReference type="AlphaFoldDB" id="A0A4Z2EKB3"/>
<organism evidence="1 2">
    <name type="scientific">Liparis tanakae</name>
    <name type="common">Tanaka's snailfish</name>
    <dbReference type="NCBI Taxonomy" id="230148"/>
    <lineage>
        <taxon>Eukaryota</taxon>
        <taxon>Metazoa</taxon>
        <taxon>Chordata</taxon>
        <taxon>Craniata</taxon>
        <taxon>Vertebrata</taxon>
        <taxon>Euteleostomi</taxon>
        <taxon>Actinopterygii</taxon>
        <taxon>Neopterygii</taxon>
        <taxon>Teleostei</taxon>
        <taxon>Neoteleostei</taxon>
        <taxon>Acanthomorphata</taxon>
        <taxon>Eupercaria</taxon>
        <taxon>Perciformes</taxon>
        <taxon>Cottioidei</taxon>
        <taxon>Cottales</taxon>
        <taxon>Liparidae</taxon>
        <taxon>Liparis</taxon>
    </lineage>
</organism>
<dbReference type="EMBL" id="SRLO01005876">
    <property type="protein sequence ID" value="TNN29249.1"/>
    <property type="molecule type" value="Genomic_DNA"/>
</dbReference>
<keyword evidence="2" id="KW-1185">Reference proteome</keyword>
<dbReference type="Proteomes" id="UP000314294">
    <property type="component" value="Unassembled WGS sequence"/>
</dbReference>
<sequence length="111" mass="12217">MYRQEQQAEQSSTAVDAVRLHDGALVQLVFIGRSRGCQDKDIRLQPVSLQVGFLTPGDPSAQGRAKVTWIISCPTCKDSINRPTRIPVEPTLLKQYAPKPCETAAIRVSVL</sequence>
<evidence type="ECO:0000313" key="1">
    <source>
        <dbReference type="EMBL" id="TNN29249.1"/>
    </source>
</evidence>
<comment type="caution">
    <text evidence="1">The sequence shown here is derived from an EMBL/GenBank/DDBJ whole genome shotgun (WGS) entry which is preliminary data.</text>
</comment>
<gene>
    <name evidence="1" type="ORF">EYF80_060603</name>
</gene>
<reference evidence="1 2" key="1">
    <citation type="submission" date="2019-03" db="EMBL/GenBank/DDBJ databases">
        <title>First draft genome of Liparis tanakae, snailfish: a comprehensive survey of snailfish specific genes.</title>
        <authorList>
            <person name="Kim W."/>
            <person name="Song I."/>
            <person name="Jeong J.-H."/>
            <person name="Kim D."/>
            <person name="Kim S."/>
            <person name="Ryu S."/>
            <person name="Song J.Y."/>
            <person name="Lee S.K."/>
        </authorList>
    </citation>
    <scope>NUCLEOTIDE SEQUENCE [LARGE SCALE GENOMIC DNA]</scope>
    <source>
        <tissue evidence="1">Muscle</tissue>
    </source>
</reference>